<evidence type="ECO:0000256" key="7">
    <source>
        <dbReference type="ARBA" id="ARBA00022670"/>
    </source>
</evidence>
<evidence type="ECO:0000256" key="5">
    <source>
        <dbReference type="ARBA" id="ARBA00012653"/>
    </source>
</evidence>
<keyword evidence="9 18" id="KW-0732">Signal</keyword>
<dbReference type="PROSITE" id="PS50093">
    <property type="entry name" value="PKD"/>
    <property type="match status" value="1"/>
</dbReference>
<dbReference type="CDD" id="cd00146">
    <property type="entry name" value="PKD"/>
    <property type="match status" value="1"/>
</dbReference>
<evidence type="ECO:0000256" key="9">
    <source>
        <dbReference type="ARBA" id="ARBA00022729"/>
    </source>
</evidence>
<dbReference type="InterPro" id="IPR013783">
    <property type="entry name" value="Ig-like_fold"/>
</dbReference>
<keyword evidence="15" id="KW-0865">Zymogen</keyword>
<accession>A0A542Y6T8</accession>
<evidence type="ECO:0000256" key="16">
    <source>
        <dbReference type="PIRSR" id="PIRSR602169-1"/>
    </source>
</evidence>
<feature type="active site" evidence="16">
    <location>
        <position position="501"/>
    </location>
</feature>
<dbReference type="GO" id="GO:0006508">
    <property type="term" value="P:proteolysis"/>
    <property type="evidence" value="ECO:0007669"/>
    <property type="project" value="UniProtKB-KW"/>
</dbReference>
<dbReference type="GO" id="GO:0005975">
    <property type="term" value="P:carbohydrate metabolic process"/>
    <property type="evidence" value="ECO:0007669"/>
    <property type="project" value="UniProtKB-ARBA"/>
</dbReference>
<dbReference type="SMART" id="SM00089">
    <property type="entry name" value="PKD"/>
    <property type="match status" value="1"/>
</dbReference>
<evidence type="ECO:0000256" key="3">
    <source>
        <dbReference type="ARBA" id="ARBA00001947"/>
    </source>
</evidence>
<dbReference type="InterPro" id="IPR035986">
    <property type="entry name" value="PKD_dom_sf"/>
</dbReference>
<dbReference type="InterPro" id="IPR013661">
    <property type="entry name" value="Peptidase_M9_N_dom"/>
</dbReference>
<evidence type="ECO:0000313" key="20">
    <source>
        <dbReference type="EMBL" id="TQL43776.1"/>
    </source>
</evidence>
<dbReference type="Pfam" id="PF04151">
    <property type="entry name" value="PPC"/>
    <property type="match status" value="1"/>
</dbReference>
<evidence type="ECO:0000256" key="13">
    <source>
        <dbReference type="ARBA" id="ARBA00023026"/>
    </source>
</evidence>
<evidence type="ECO:0000259" key="19">
    <source>
        <dbReference type="PROSITE" id="PS50093"/>
    </source>
</evidence>
<dbReference type="Gene3D" id="3.40.30.160">
    <property type="entry name" value="Collagenase ColT, N-terminal domain"/>
    <property type="match status" value="1"/>
</dbReference>
<evidence type="ECO:0000256" key="2">
    <source>
        <dbReference type="ARBA" id="ARBA00001913"/>
    </source>
</evidence>
<sequence>MLLGIAVCAGLAFTAPAAALGTTGETEAPADETAPAYISGLLNPNGDGEDSALPPLSANPETLRVEATDELEAPNRPSMQAGSEKQRAQGARAAKAECTKADFAAASGKALTDLIAASSTDCINTLFSVTGSQAAQVFSEAKMVSAANALRTISETYPGNNSTSAAQFVLFLRAGYYVQYYNSASVPAYGNALRTAMTGALDTFFANPHSKDVSDANGETLSEAVTLIDSAELNDRYLFVVKHLLTDYKASYDSSWWMLNAVNASYTVLFRGHQVPAFVTAVAADPSILQTLRNFTVTNAGLLQTPRAYLVTNAGRELGRFLGDPQVKAAAKPHVKAILDGNSLDGPGSALWVAVATMADWYDRDNCSYYGICNLQEQIEAFVLPVSHVCSPSITIRAQEMTQGQLTESCNSLLAQDAYFHAVAKDPGPVPGDINTNIEVVVFDSSDDYQSYAGTLFDIDTNNGGMYLEGDPSQANNQARFIAYEAEWLRPAFAIWNLNHEYTHYLDGRFNMHGDFGENMLTPTIWWVEGFAEYISYHYRGLAYTEAQNLAAAGTYKLSELFDTTYDHGTDRIYRWGYLAVSFMLNKHPAEMQTVLGHYRSGDWNAARAYLKNSIGTSYDAEFAGYLAECAAGNCGVELGGEQPETNTPPTAAFTAAIEGLKVTLTDGSTDADGSIASWAWDLGNGETSTEQSPVVTYAAAGEFTVKLTVTDNNGATASATRKVTVVGDEETGPGTGGENTWEIPVCDDPDTRSLGQVCGRMERSGGEGDSDYLMVWVPEGTPRLTITAGGGTGNADLYVGSGGWASQNNHQGRSTNAGNNEQVVLDWPASGWNYVTLYGAEAFDNVSVVAHY</sequence>
<evidence type="ECO:0000256" key="15">
    <source>
        <dbReference type="ARBA" id="ARBA00023145"/>
    </source>
</evidence>
<keyword evidence="14" id="KW-0482">Metalloprotease</keyword>
<comment type="cofactor">
    <cofactor evidence="3">
        <name>Zn(2+)</name>
        <dbReference type="ChEBI" id="CHEBI:29105"/>
    </cofactor>
</comment>
<organism evidence="20 21">
    <name type="scientific">Leucobacter komagatae</name>
    <dbReference type="NCBI Taxonomy" id="55969"/>
    <lineage>
        <taxon>Bacteria</taxon>
        <taxon>Bacillati</taxon>
        <taxon>Actinomycetota</taxon>
        <taxon>Actinomycetes</taxon>
        <taxon>Micrococcales</taxon>
        <taxon>Microbacteriaceae</taxon>
        <taxon>Leucobacter</taxon>
    </lineage>
</organism>
<dbReference type="Gene3D" id="2.60.120.380">
    <property type="match status" value="1"/>
</dbReference>
<dbReference type="InterPro" id="IPR007280">
    <property type="entry name" value="Peptidase_C_arc/bac"/>
</dbReference>
<dbReference type="AlphaFoldDB" id="A0A542Y6T8"/>
<keyword evidence="7" id="KW-0645">Protease</keyword>
<comment type="cofactor">
    <cofactor evidence="2">
        <name>Ca(2+)</name>
        <dbReference type="ChEBI" id="CHEBI:29108"/>
    </cofactor>
</comment>
<dbReference type="PANTHER" id="PTHR13062">
    <property type="entry name" value="COLLAGENASE"/>
    <property type="match status" value="1"/>
</dbReference>
<dbReference type="InterPro" id="IPR000601">
    <property type="entry name" value="PKD_dom"/>
</dbReference>
<evidence type="ECO:0000256" key="14">
    <source>
        <dbReference type="ARBA" id="ARBA00023049"/>
    </source>
</evidence>
<keyword evidence="21" id="KW-1185">Reference proteome</keyword>
<dbReference type="InterPro" id="IPR002169">
    <property type="entry name" value="Peptidase_M9A/M9B"/>
</dbReference>
<evidence type="ECO:0000256" key="6">
    <source>
        <dbReference type="ARBA" id="ARBA00022525"/>
    </source>
</evidence>
<dbReference type="InterPro" id="IPR022409">
    <property type="entry name" value="PKD/Chitinase_dom"/>
</dbReference>
<dbReference type="Pfam" id="PF18911">
    <property type="entry name" value="PKD_4"/>
    <property type="match status" value="1"/>
</dbReference>
<comment type="subcellular location">
    <subcellularLocation>
        <location evidence="4">Secreted</location>
    </subcellularLocation>
</comment>
<dbReference type="PANTHER" id="PTHR13062:SF9">
    <property type="entry name" value="MICROBIAL COLLAGENASE"/>
    <property type="match status" value="1"/>
</dbReference>
<gene>
    <name evidence="20" type="ORF">FB468_1811</name>
</gene>
<evidence type="ECO:0000256" key="4">
    <source>
        <dbReference type="ARBA" id="ARBA00004613"/>
    </source>
</evidence>
<keyword evidence="8" id="KW-0479">Metal-binding</keyword>
<evidence type="ECO:0000256" key="1">
    <source>
        <dbReference type="ARBA" id="ARBA00000424"/>
    </source>
</evidence>
<dbReference type="Proteomes" id="UP000319094">
    <property type="component" value="Unassembled WGS sequence"/>
</dbReference>
<dbReference type="Gene3D" id="1.10.390.20">
    <property type="match status" value="1"/>
</dbReference>
<keyword evidence="11" id="KW-0862">Zinc</keyword>
<comment type="catalytic activity">
    <reaction evidence="1">
        <text>Digestion of native collagen in the triple helical region at Xaa-|-Gly bonds. With synthetic peptides, a preference is shown for Gly at P3 and P1', Pro and Ala at P2 and P2', and hydroxyproline, Ala or Arg at P3'.</text>
        <dbReference type="EC" id="3.4.24.3"/>
    </reaction>
</comment>
<name>A0A542Y6T8_9MICO</name>
<dbReference type="GO" id="GO:0004222">
    <property type="term" value="F:metalloendopeptidase activity"/>
    <property type="evidence" value="ECO:0007669"/>
    <property type="project" value="UniProtKB-EC"/>
</dbReference>
<reference evidence="20 21" key="1">
    <citation type="submission" date="2019-06" db="EMBL/GenBank/DDBJ databases">
        <title>Sequencing the genomes of 1000 actinobacteria strains.</title>
        <authorList>
            <person name="Klenk H.-P."/>
        </authorList>
    </citation>
    <scope>NUCLEOTIDE SEQUENCE [LARGE SCALE GENOMIC DNA]</scope>
    <source>
        <strain evidence="20 21">DSM 8803</strain>
    </source>
</reference>
<protein>
    <recommendedName>
        <fullName evidence="5">microbial collagenase</fullName>
        <ecNumber evidence="5">3.4.24.3</ecNumber>
    </recommendedName>
</protein>
<feature type="chain" id="PRO_5038990191" description="microbial collagenase" evidence="18">
    <location>
        <begin position="20"/>
        <end position="853"/>
    </location>
</feature>
<evidence type="ECO:0000256" key="10">
    <source>
        <dbReference type="ARBA" id="ARBA00022801"/>
    </source>
</evidence>
<dbReference type="Gene3D" id="2.60.40.10">
    <property type="entry name" value="Immunoglobulins"/>
    <property type="match status" value="1"/>
</dbReference>
<evidence type="ECO:0000313" key="21">
    <source>
        <dbReference type="Proteomes" id="UP000319094"/>
    </source>
</evidence>
<proteinExistence type="predicted"/>
<dbReference type="GO" id="GO:0008270">
    <property type="term" value="F:zinc ion binding"/>
    <property type="evidence" value="ECO:0007669"/>
    <property type="project" value="InterPro"/>
</dbReference>
<evidence type="ECO:0000256" key="17">
    <source>
        <dbReference type="SAM" id="MobiDB-lite"/>
    </source>
</evidence>
<dbReference type="GO" id="GO:0005576">
    <property type="term" value="C:extracellular region"/>
    <property type="evidence" value="ECO:0007669"/>
    <property type="project" value="UniProtKB-SubCell"/>
</dbReference>
<dbReference type="Pfam" id="PF08453">
    <property type="entry name" value="Peptidase_M9_N"/>
    <property type="match status" value="1"/>
</dbReference>
<keyword evidence="13" id="KW-0843">Virulence</keyword>
<evidence type="ECO:0000256" key="18">
    <source>
        <dbReference type="SAM" id="SignalP"/>
    </source>
</evidence>
<keyword evidence="6" id="KW-0964">Secreted</keyword>
<evidence type="ECO:0000256" key="8">
    <source>
        <dbReference type="ARBA" id="ARBA00022723"/>
    </source>
</evidence>
<keyword evidence="10" id="KW-0378">Hydrolase</keyword>
<feature type="signal peptide" evidence="18">
    <location>
        <begin position="1"/>
        <end position="19"/>
    </location>
</feature>
<dbReference type="EMBL" id="VFON01000001">
    <property type="protein sequence ID" value="TQL43776.1"/>
    <property type="molecule type" value="Genomic_DNA"/>
</dbReference>
<evidence type="ECO:0000256" key="11">
    <source>
        <dbReference type="ARBA" id="ARBA00022833"/>
    </source>
</evidence>
<dbReference type="SUPFAM" id="SSF49299">
    <property type="entry name" value="PKD domain"/>
    <property type="match status" value="1"/>
</dbReference>
<dbReference type="EC" id="3.4.24.3" evidence="5"/>
<dbReference type="Pfam" id="PF01752">
    <property type="entry name" value="Peptidase_M9"/>
    <property type="match status" value="1"/>
</dbReference>
<keyword evidence="12" id="KW-0106">Calcium</keyword>
<evidence type="ECO:0000256" key="12">
    <source>
        <dbReference type="ARBA" id="ARBA00022837"/>
    </source>
</evidence>
<dbReference type="PRINTS" id="PR00931">
    <property type="entry name" value="MICOLLPTASE"/>
</dbReference>
<comment type="caution">
    <text evidence="20">The sequence shown here is derived from an EMBL/GenBank/DDBJ whole genome shotgun (WGS) entry which is preliminary data.</text>
</comment>
<feature type="region of interest" description="Disordered" evidence="17">
    <location>
        <begin position="70"/>
        <end position="91"/>
    </location>
</feature>
<feature type="domain" description="PKD" evidence="19">
    <location>
        <begin position="646"/>
        <end position="726"/>
    </location>
</feature>